<evidence type="ECO:0000313" key="4">
    <source>
        <dbReference type="EMBL" id="KAF0701246.1"/>
    </source>
</evidence>
<feature type="region of interest" description="Disordered" evidence="1">
    <location>
        <begin position="1"/>
        <end position="32"/>
    </location>
</feature>
<reference evidence="4" key="2">
    <citation type="submission" date="2019-06" db="EMBL/GenBank/DDBJ databases">
        <title>Genomics analysis of Aphanomyces spp. identifies a new class of oomycete effector associated with host adaptation.</title>
        <authorList>
            <person name="Gaulin E."/>
        </authorList>
    </citation>
    <scope>NUCLEOTIDE SEQUENCE</scope>
    <source>
        <strain evidence="4">CBS 578.67</strain>
    </source>
</reference>
<sequence length="404" mass="42451">MEPHESAPQALSSTQHVDGVDDHPNDDDDDDVLKKSLSKKRASRRSFHLPPRLALVLVGGLSLLVVVLSVTCIVLAQKQSLNSLAGTPPSVATASPDVTTAHTPSTTPLATTPLSTLAASTTAPLPATTSPSTPIVSATPSTSTAAAQPTPSTTLATTPLSTLVASTTAPLPATTSPSTPIVSATPSASTAAKAQPILLCLGDSNTEYSSRLDVLGWEAQLAADYVRRADVINRGAAGWTTEMWGSYLPTLLAEWAAKPPTLVLLMLGTNDARRGPLHVPVQDYRVHLQTLVEGIQTSWRSRILLVTPLPVDEAGAASGFEQYSNANTGECAVAVLQIGAQLNVPVLDLWTPLQGQLSTLFLDGVHLNRNGNVVVHTMLQQKIADVFPDLLPTNIARLYTFGAR</sequence>
<evidence type="ECO:0000256" key="1">
    <source>
        <dbReference type="SAM" id="MobiDB-lite"/>
    </source>
</evidence>
<dbReference type="SUPFAM" id="SSF52266">
    <property type="entry name" value="SGNH hydrolase"/>
    <property type="match status" value="1"/>
</dbReference>
<reference evidence="5 6" key="1">
    <citation type="submission" date="2019-03" db="EMBL/GenBank/DDBJ databases">
        <authorList>
            <person name="Gaulin E."/>
            <person name="Dumas B."/>
        </authorList>
    </citation>
    <scope>NUCLEOTIDE SEQUENCE [LARGE SCALE GENOMIC DNA]</scope>
    <source>
        <strain evidence="5">CBS 568.67</strain>
    </source>
</reference>
<dbReference type="Pfam" id="PF13472">
    <property type="entry name" value="Lipase_GDSL_2"/>
    <property type="match status" value="1"/>
</dbReference>
<evidence type="ECO:0000259" key="3">
    <source>
        <dbReference type="Pfam" id="PF13472"/>
    </source>
</evidence>
<dbReference type="Gene3D" id="3.40.50.1110">
    <property type="entry name" value="SGNH hydrolase"/>
    <property type="match status" value="1"/>
</dbReference>
<dbReference type="PANTHER" id="PTHR14209:SF19">
    <property type="entry name" value="ISOAMYL ACETATE-HYDROLYZING ESTERASE 1 HOMOLOG"/>
    <property type="match status" value="1"/>
</dbReference>
<dbReference type="InterPro" id="IPR013830">
    <property type="entry name" value="SGNH_hydro"/>
</dbReference>
<feature type="compositionally biased region" description="Polar residues" evidence="1">
    <location>
        <begin position="84"/>
        <end position="98"/>
    </location>
</feature>
<evidence type="ECO:0000256" key="2">
    <source>
        <dbReference type="SAM" id="Phobius"/>
    </source>
</evidence>
<dbReference type="InterPro" id="IPR045136">
    <property type="entry name" value="Iah1-like"/>
</dbReference>
<evidence type="ECO:0000313" key="6">
    <source>
        <dbReference type="Proteomes" id="UP000332933"/>
    </source>
</evidence>
<keyword evidence="2" id="KW-1133">Transmembrane helix</keyword>
<feature type="compositionally biased region" description="Low complexity" evidence="1">
    <location>
        <begin position="99"/>
        <end position="157"/>
    </location>
</feature>
<protein>
    <submittedName>
        <fullName evidence="5">Aste57867_8240 protein</fullName>
    </submittedName>
</protein>
<evidence type="ECO:0000313" key="5">
    <source>
        <dbReference type="EMBL" id="VFT85127.1"/>
    </source>
</evidence>
<gene>
    <name evidence="5" type="primary">Aste57867_8240</name>
    <name evidence="4" type="ORF">As57867_008209</name>
    <name evidence="5" type="ORF">ASTE57867_8240</name>
</gene>
<dbReference type="Proteomes" id="UP000332933">
    <property type="component" value="Unassembled WGS sequence"/>
</dbReference>
<dbReference type="PANTHER" id="PTHR14209">
    <property type="entry name" value="ISOAMYL ACETATE-HYDROLYZING ESTERASE 1"/>
    <property type="match status" value="1"/>
</dbReference>
<keyword evidence="2" id="KW-0472">Membrane</keyword>
<dbReference type="EMBL" id="CAADRA010005116">
    <property type="protein sequence ID" value="VFT85127.1"/>
    <property type="molecule type" value="Genomic_DNA"/>
</dbReference>
<dbReference type="InterPro" id="IPR036514">
    <property type="entry name" value="SGNH_hydro_sf"/>
</dbReference>
<feature type="region of interest" description="Disordered" evidence="1">
    <location>
        <begin position="84"/>
        <end position="157"/>
    </location>
</feature>
<organism evidence="5 6">
    <name type="scientific">Aphanomyces stellatus</name>
    <dbReference type="NCBI Taxonomy" id="120398"/>
    <lineage>
        <taxon>Eukaryota</taxon>
        <taxon>Sar</taxon>
        <taxon>Stramenopiles</taxon>
        <taxon>Oomycota</taxon>
        <taxon>Saprolegniomycetes</taxon>
        <taxon>Saprolegniales</taxon>
        <taxon>Verrucalvaceae</taxon>
        <taxon>Aphanomyces</taxon>
    </lineage>
</organism>
<accession>A0A485KJS4</accession>
<dbReference type="OrthoDB" id="671439at2759"/>
<proteinExistence type="predicted"/>
<feature type="domain" description="SGNH hydrolase-type esterase" evidence="3">
    <location>
        <begin position="200"/>
        <end position="372"/>
    </location>
</feature>
<dbReference type="EMBL" id="VJMH01005095">
    <property type="protein sequence ID" value="KAF0701246.1"/>
    <property type="molecule type" value="Genomic_DNA"/>
</dbReference>
<keyword evidence="6" id="KW-1185">Reference proteome</keyword>
<dbReference type="AlphaFoldDB" id="A0A485KJS4"/>
<name>A0A485KJS4_9STRA</name>
<keyword evidence="2" id="KW-0812">Transmembrane</keyword>
<feature type="transmembrane region" description="Helical" evidence="2">
    <location>
        <begin position="53"/>
        <end position="76"/>
    </location>
</feature>